<sequence>MNMPVKHGDFNGIEIMERDGALLASSREVAKNFGKQHKNVLQAIRNLECSDEFNGLNFQPVEYMDAKGEKRTEYGMTRDGFSFLVMGFTGREAAHWKEQYISAFNAMEQKLRAPMIDVRDQSQLTQIAIQLIEVNQDQAKQIEAMREDVEAHERLTKADGSLNVTEAAKTLGVRPKDLFDWLSHNGWLYKRTGSPNWLGYQSKCNSGLLEHKTTTVLRADGSEKITEQVRVTPKGCNRPIETAGYF</sequence>
<evidence type="ECO:0000313" key="3">
    <source>
        <dbReference type="Proteomes" id="UP001243757"/>
    </source>
</evidence>
<evidence type="ECO:0000259" key="1">
    <source>
        <dbReference type="Pfam" id="PF03374"/>
    </source>
</evidence>
<proteinExistence type="predicted"/>
<dbReference type="EMBL" id="JASNJD010000046">
    <property type="protein sequence ID" value="MDK3020959.1"/>
    <property type="molecule type" value="Genomic_DNA"/>
</dbReference>
<organism evidence="2 3">
    <name type="scientific">Pseudodonghicola flavimaris</name>
    <dbReference type="NCBI Taxonomy" id="3050036"/>
    <lineage>
        <taxon>Bacteria</taxon>
        <taxon>Pseudomonadati</taxon>
        <taxon>Pseudomonadota</taxon>
        <taxon>Alphaproteobacteria</taxon>
        <taxon>Rhodobacterales</taxon>
        <taxon>Paracoccaceae</taxon>
        <taxon>Pseudodonghicola</taxon>
    </lineage>
</organism>
<evidence type="ECO:0000313" key="2">
    <source>
        <dbReference type="EMBL" id="MDK3020959.1"/>
    </source>
</evidence>
<name>A0ABT7F8K7_9RHOB</name>
<gene>
    <name evidence="2" type="ORF">QO033_25085</name>
</gene>
<dbReference type="NCBIfam" id="TIGR02681">
    <property type="entry name" value="phage_pRha"/>
    <property type="match status" value="1"/>
</dbReference>
<comment type="caution">
    <text evidence="2">The sequence shown here is derived from an EMBL/GenBank/DDBJ whole genome shotgun (WGS) entry which is preliminary data.</text>
</comment>
<dbReference type="InterPro" id="IPR005039">
    <property type="entry name" value="Ant_C"/>
</dbReference>
<reference evidence="2 3" key="1">
    <citation type="submission" date="2023-05" db="EMBL/GenBank/DDBJ databases">
        <title>Pseudodonghicola sp. nov.</title>
        <authorList>
            <person name="Huang J."/>
        </authorList>
    </citation>
    <scope>NUCLEOTIDE SEQUENCE [LARGE SCALE GENOMIC DNA]</scope>
    <source>
        <strain evidence="2 3">IC7</strain>
    </source>
</reference>
<dbReference type="Pfam" id="PF03374">
    <property type="entry name" value="ANT"/>
    <property type="match status" value="1"/>
</dbReference>
<protein>
    <submittedName>
        <fullName evidence="2">Phage regulatory protein/antirepressor Ant</fullName>
    </submittedName>
</protein>
<dbReference type="Proteomes" id="UP001243757">
    <property type="component" value="Unassembled WGS sequence"/>
</dbReference>
<keyword evidence="3" id="KW-1185">Reference proteome</keyword>
<dbReference type="InterPro" id="IPR014054">
    <property type="entry name" value="Phage_regulatory_Rha"/>
</dbReference>
<feature type="domain" description="Antirepressor protein C-terminal" evidence="1">
    <location>
        <begin position="140"/>
        <end position="236"/>
    </location>
</feature>
<accession>A0ABT7F8K7</accession>
<dbReference type="Pfam" id="PF09669">
    <property type="entry name" value="Phage_pRha"/>
    <property type="match status" value="1"/>
</dbReference>
<dbReference type="RefSeq" id="WP_284483424.1">
    <property type="nucleotide sequence ID" value="NZ_JASNJD010000046.1"/>
</dbReference>